<dbReference type="Pfam" id="PF23310">
    <property type="entry name" value="TPR_27"/>
    <property type="match status" value="1"/>
</dbReference>
<dbReference type="EMBL" id="SDMP01000019">
    <property type="protein sequence ID" value="RYQ90357.1"/>
    <property type="molecule type" value="Genomic_DNA"/>
</dbReference>
<evidence type="ECO:0000313" key="2">
    <source>
        <dbReference type="EMBL" id="RYQ90357.1"/>
    </source>
</evidence>
<protein>
    <recommendedName>
        <fullName evidence="1">At2g35280-like TPR domain-containing protein</fullName>
    </recommendedName>
</protein>
<feature type="domain" description="At2g35280-like TPR" evidence="1">
    <location>
        <begin position="21"/>
        <end position="118"/>
    </location>
</feature>
<name>A0A444XKX2_ARAHY</name>
<sequence>MVASGRIQNLFPILSYLYYADRPYKRFLYRCADTDNPAAMFRSAMMDFFWIGHDVSGMEGLNEAATAGDVEARYICSLLLMCHENEDDHLVRMGHELYETVRASGAVESCRKFFQQVFAGPWSEINPTDPAEAVACRSGSCPTRGTMTVASDLSGVSCVQCLAEYEVRNFLATVYF</sequence>
<evidence type="ECO:0000259" key="1">
    <source>
        <dbReference type="Pfam" id="PF23310"/>
    </source>
</evidence>
<accession>A0A444XKX2</accession>
<dbReference type="AlphaFoldDB" id="A0A444XKX2"/>
<organism evidence="2 3">
    <name type="scientific">Arachis hypogaea</name>
    <name type="common">Peanut</name>
    <dbReference type="NCBI Taxonomy" id="3818"/>
    <lineage>
        <taxon>Eukaryota</taxon>
        <taxon>Viridiplantae</taxon>
        <taxon>Streptophyta</taxon>
        <taxon>Embryophyta</taxon>
        <taxon>Tracheophyta</taxon>
        <taxon>Spermatophyta</taxon>
        <taxon>Magnoliopsida</taxon>
        <taxon>eudicotyledons</taxon>
        <taxon>Gunneridae</taxon>
        <taxon>Pentapetalae</taxon>
        <taxon>rosids</taxon>
        <taxon>fabids</taxon>
        <taxon>Fabales</taxon>
        <taxon>Fabaceae</taxon>
        <taxon>Papilionoideae</taxon>
        <taxon>50 kb inversion clade</taxon>
        <taxon>dalbergioids sensu lato</taxon>
        <taxon>Dalbergieae</taxon>
        <taxon>Pterocarpus clade</taxon>
        <taxon>Arachis</taxon>
    </lineage>
</organism>
<dbReference type="Proteomes" id="UP000289738">
    <property type="component" value="Chromosome B09"/>
</dbReference>
<proteinExistence type="predicted"/>
<dbReference type="STRING" id="3818.A0A444XKX2"/>
<evidence type="ECO:0000313" key="3">
    <source>
        <dbReference type="Proteomes" id="UP000289738"/>
    </source>
</evidence>
<gene>
    <name evidence="2" type="ORF">Ahy_B09g096479</name>
</gene>
<dbReference type="InterPro" id="IPR057136">
    <property type="entry name" value="At2g35280_TPR_dom"/>
</dbReference>
<reference evidence="2 3" key="1">
    <citation type="submission" date="2019-01" db="EMBL/GenBank/DDBJ databases">
        <title>Sequencing of cultivated peanut Arachis hypogaea provides insights into genome evolution and oil improvement.</title>
        <authorList>
            <person name="Chen X."/>
        </authorList>
    </citation>
    <scope>NUCLEOTIDE SEQUENCE [LARGE SCALE GENOMIC DNA]</scope>
    <source>
        <strain evidence="3">cv. Fuhuasheng</strain>
        <tissue evidence="2">Leaves</tissue>
    </source>
</reference>
<keyword evidence="3" id="KW-1185">Reference proteome</keyword>
<comment type="caution">
    <text evidence="2">The sequence shown here is derived from an EMBL/GenBank/DDBJ whole genome shotgun (WGS) entry which is preliminary data.</text>
</comment>